<evidence type="ECO:0000313" key="4">
    <source>
        <dbReference type="Proteomes" id="UP000054564"/>
    </source>
</evidence>
<keyword evidence="4" id="KW-1185">Reference proteome</keyword>
<evidence type="ECO:0000256" key="1">
    <source>
        <dbReference type="SAM" id="MobiDB-lite"/>
    </source>
</evidence>
<gene>
    <name evidence="3" type="ORF">PSTG_01741</name>
</gene>
<name>A0A0L0W0X0_9BASI</name>
<organism evidence="3 4">
    <name type="scientific">Puccinia striiformis f. sp. tritici PST-78</name>
    <dbReference type="NCBI Taxonomy" id="1165861"/>
    <lineage>
        <taxon>Eukaryota</taxon>
        <taxon>Fungi</taxon>
        <taxon>Dikarya</taxon>
        <taxon>Basidiomycota</taxon>
        <taxon>Pucciniomycotina</taxon>
        <taxon>Pucciniomycetes</taxon>
        <taxon>Pucciniales</taxon>
        <taxon>Pucciniaceae</taxon>
        <taxon>Puccinia</taxon>
    </lineage>
</organism>
<keyword evidence="2" id="KW-1133">Transmembrane helix</keyword>
<dbReference type="Proteomes" id="UP000054564">
    <property type="component" value="Unassembled WGS sequence"/>
</dbReference>
<dbReference type="EMBL" id="AJIL01000009">
    <property type="protein sequence ID" value="KNF05112.1"/>
    <property type="molecule type" value="Genomic_DNA"/>
</dbReference>
<dbReference type="OrthoDB" id="10615786at2759"/>
<protein>
    <submittedName>
        <fullName evidence="3">Uncharacterized protein</fullName>
    </submittedName>
</protein>
<sequence length="454" mass="50920">MKKDRSRLMRITRYIFTFVIIAGLVTLDINGWMRPGILEAPKAITSAAAEPVDDLRVAADLTSLRASATPEPSKTPVWKQRSTPSWMTTRPTPPARTPNKPIPNVDGAGPSGYARHAPASAPGTPARDAGPSAHKYWLPYDVGKNKFIEELDRPKGKSTFSRLLPSKFSKLLPSKFSKLLPSKFSKLLPDSHESEALKLFKNLYGKKLAEKEKLSLVTEALDYLFKQNELSAKELTAWVEKLIKIGTEDEKISTFHAPLFYGLHTMALKYSQKPELYPLIADPLEKVMKSLPDSFRKTASSEMEKALFNPGVGDAKTFAKEWSQIIEDIRIHRSTKEFQSVLGDSANADKLNRHYTNMFSRETMGSYSSQTRVTSLAILDRLMETRIGMTGTNKPVKILLASMKDNHNDKFFLFQHERVMLSNIIASRVHGMPFTPNWVDVKIPVTKPLGMSPD</sequence>
<keyword evidence="2" id="KW-0472">Membrane</keyword>
<evidence type="ECO:0000313" key="3">
    <source>
        <dbReference type="EMBL" id="KNF05112.1"/>
    </source>
</evidence>
<dbReference type="AlphaFoldDB" id="A0A0L0W0X0"/>
<evidence type="ECO:0000256" key="2">
    <source>
        <dbReference type="SAM" id="Phobius"/>
    </source>
</evidence>
<feature type="transmembrane region" description="Helical" evidence="2">
    <location>
        <begin position="12"/>
        <end position="33"/>
    </location>
</feature>
<reference evidence="4" key="1">
    <citation type="submission" date="2014-03" db="EMBL/GenBank/DDBJ databases">
        <title>The Genome Sequence of Puccinia striiformis f. sp. tritici PST-78.</title>
        <authorList>
            <consortium name="The Broad Institute Genome Sequencing Platform"/>
            <person name="Cuomo C."/>
            <person name="Hulbert S."/>
            <person name="Chen X."/>
            <person name="Walker B."/>
            <person name="Young S.K."/>
            <person name="Zeng Q."/>
            <person name="Gargeya S."/>
            <person name="Fitzgerald M."/>
            <person name="Haas B."/>
            <person name="Abouelleil A."/>
            <person name="Alvarado L."/>
            <person name="Arachchi H.M."/>
            <person name="Berlin A.M."/>
            <person name="Chapman S.B."/>
            <person name="Goldberg J."/>
            <person name="Griggs A."/>
            <person name="Gujja S."/>
            <person name="Hansen M."/>
            <person name="Howarth C."/>
            <person name="Imamovic A."/>
            <person name="Larimer J."/>
            <person name="McCowan C."/>
            <person name="Montmayeur A."/>
            <person name="Murphy C."/>
            <person name="Neiman D."/>
            <person name="Pearson M."/>
            <person name="Priest M."/>
            <person name="Roberts A."/>
            <person name="Saif S."/>
            <person name="Shea T."/>
            <person name="Sisk P."/>
            <person name="Sykes S."/>
            <person name="Wortman J."/>
            <person name="Nusbaum C."/>
            <person name="Birren B."/>
        </authorList>
    </citation>
    <scope>NUCLEOTIDE SEQUENCE [LARGE SCALE GENOMIC DNA]</scope>
    <source>
        <strain evidence="4">race PST-78</strain>
    </source>
</reference>
<accession>A0A0L0W0X0</accession>
<proteinExistence type="predicted"/>
<keyword evidence="2" id="KW-0812">Transmembrane</keyword>
<feature type="region of interest" description="Disordered" evidence="1">
    <location>
        <begin position="66"/>
        <end position="130"/>
    </location>
</feature>
<comment type="caution">
    <text evidence="3">The sequence shown here is derived from an EMBL/GenBank/DDBJ whole genome shotgun (WGS) entry which is preliminary data.</text>
</comment>